<feature type="active site" description="Proton donor" evidence="4">
    <location>
        <position position="229"/>
    </location>
</feature>
<proteinExistence type="inferred from homology"/>
<dbReference type="InterPro" id="IPR023296">
    <property type="entry name" value="Glyco_hydro_beta-prop_sf"/>
</dbReference>
<dbReference type="InterPro" id="IPR051795">
    <property type="entry name" value="Glycosyl_Hydrlase_43"/>
</dbReference>
<dbReference type="RefSeq" id="WP_089216445.1">
    <property type="nucleotide sequence ID" value="NZ_FZPA01000009.1"/>
</dbReference>
<feature type="active site" description="Proton acceptor" evidence="4">
    <location>
        <position position="58"/>
    </location>
</feature>
<evidence type="ECO:0000256" key="2">
    <source>
        <dbReference type="ARBA" id="ARBA00022801"/>
    </source>
</evidence>
<dbReference type="GO" id="GO:0005975">
    <property type="term" value="P:carbohydrate metabolic process"/>
    <property type="evidence" value="ECO:0007669"/>
    <property type="project" value="InterPro"/>
</dbReference>
<comment type="similarity">
    <text evidence="1 6">Belongs to the glycosyl hydrolase 43 family.</text>
</comment>
<accession>A0A239J8L6</accession>
<feature type="site" description="Important for catalytic activity, responsible for pKa modulation of the active site Glu and correct orientation of both the proton donor and substrate" evidence="5">
    <location>
        <position position="164"/>
    </location>
</feature>
<evidence type="ECO:0000256" key="6">
    <source>
        <dbReference type="RuleBase" id="RU361187"/>
    </source>
</evidence>
<organism evidence="10 11">
    <name type="scientific">Sphingopyxis indica</name>
    <dbReference type="NCBI Taxonomy" id="436663"/>
    <lineage>
        <taxon>Bacteria</taxon>
        <taxon>Pseudomonadati</taxon>
        <taxon>Pseudomonadota</taxon>
        <taxon>Alphaproteobacteria</taxon>
        <taxon>Sphingomonadales</taxon>
        <taxon>Sphingomonadaceae</taxon>
        <taxon>Sphingopyxis</taxon>
    </lineage>
</organism>
<evidence type="ECO:0000256" key="1">
    <source>
        <dbReference type="ARBA" id="ARBA00009865"/>
    </source>
</evidence>
<dbReference type="SUPFAM" id="SSF75005">
    <property type="entry name" value="Arabinanase/levansucrase/invertase"/>
    <property type="match status" value="1"/>
</dbReference>
<dbReference type="Gene3D" id="2.115.10.20">
    <property type="entry name" value="Glycosyl hydrolase domain, family 43"/>
    <property type="match status" value="1"/>
</dbReference>
<evidence type="ECO:0000256" key="8">
    <source>
        <dbReference type="SAM" id="SignalP"/>
    </source>
</evidence>
<dbReference type="EMBL" id="FZPA01000009">
    <property type="protein sequence ID" value="SNT02207.1"/>
    <property type="molecule type" value="Genomic_DNA"/>
</dbReference>
<gene>
    <name evidence="10" type="ORF">SAMN06295955_109134</name>
</gene>
<dbReference type="InterPro" id="IPR013320">
    <property type="entry name" value="ConA-like_dom_sf"/>
</dbReference>
<dbReference type="GO" id="GO:0004553">
    <property type="term" value="F:hydrolase activity, hydrolyzing O-glycosyl compounds"/>
    <property type="evidence" value="ECO:0007669"/>
    <property type="project" value="InterPro"/>
</dbReference>
<evidence type="ECO:0000313" key="11">
    <source>
        <dbReference type="Proteomes" id="UP000198339"/>
    </source>
</evidence>
<feature type="domain" description="Beta-xylosidase C-terminal Concanavalin A-like" evidence="9">
    <location>
        <begin position="369"/>
        <end position="547"/>
    </location>
</feature>
<feature type="chain" id="PRO_5012037358" evidence="8">
    <location>
        <begin position="23"/>
        <end position="550"/>
    </location>
</feature>
<name>A0A239J8L6_9SPHN</name>
<evidence type="ECO:0000259" key="9">
    <source>
        <dbReference type="Pfam" id="PF17851"/>
    </source>
</evidence>
<dbReference type="Proteomes" id="UP000198339">
    <property type="component" value="Unassembled WGS sequence"/>
</dbReference>
<keyword evidence="11" id="KW-1185">Reference proteome</keyword>
<evidence type="ECO:0000256" key="4">
    <source>
        <dbReference type="PIRSR" id="PIRSR606710-1"/>
    </source>
</evidence>
<evidence type="ECO:0000313" key="10">
    <source>
        <dbReference type="EMBL" id="SNT02207.1"/>
    </source>
</evidence>
<dbReference type="PANTHER" id="PTHR42812">
    <property type="entry name" value="BETA-XYLOSIDASE"/>
    <property type="match status" value="1"/>
</dbReference>
<keyword evidence="8" id="KW-0732">Signal</keyword>
<dbReference type="Pfam" id="PF04616">
    <property type="entry name" value="Glyco_hydro_43"/>
    <property type="match status" value="1"/>
</dbReference>
<keyword evidence="2 6" id="KW-0378">Hydrolase</keyword>
<evidence type="ECO:0000256" key="5">
    <source>
        <dbReference type="PIRSR" id="PIRSR606710-2"/>
    </source>
</evidence>
<dbReference type="OrthoDB" id="9801455at2"/>
<reference evidence="10 11" key="1">
    <citation type="submission" date="2017-06" db="EMBL/GenBank/DDBJ databases">
        <authorList>
            <person name="Kim H.J."/>
            <person name="Triplett B.A."/>
        </authorList>
    </citation>
    <scope>NUCLEOTIDE SEQUENCE [LARGE SCALE GENOMIC DNA]</scope>
    <source>
        <strain evidence="10 11">DS15</strain>
    </source>
</reference>
<dbReference type="AlphaFoldDB" id="A0A239J8L6"/>
<dbReference type="PANTHER" id="PTHR42812:SF12">
    <property type="entry name" value="BETA-XYLOSIDASE-RELATED"/>
    <property type="match status" value="1"/>
</dbReference>
<feature type="signal peptide" evidence="8">
    <location>
        <begin position="1"/>
        <end position="22"/>
    </location>
</feature>
<dbReference type="InterPro" id="IPR006710">
    <property type="entry name" value="Glyco_hydro_43"/>
</dbReference>
<dbReference type="Gene3D" id="2.60.120.200">
    <property type="match status" value="1"/>
</dbReference>
<dbReference type="CDD" id="cd18617">
    <property type="entry name" value="GH43_XynB-like"/>
    <property type="match status" value="1"/>
</dbReference>
<dbReference type="SUPFAM" id="SSF49899">
    <property type="entry name" value="Concanavalin A-like lectins/glucanases"/>
    <property type="match status" value="1"/>
</dbReference>
<feature type="region of interest" description="Disordered" evidence="7">
    <location>
        <begin position="261"/>
        <end position="284"/>
    </location>
</feature>
<sequence>MKTWSVRWALSVAVLAAAPAMAQPEARFEDAHYRAAALPAPAPQGQFRNPVLPGFHPDPSIVRVGADFYLVNSTFAWFPGVPVFHSRDLVNWRLIGHAIDRPAMLDFKGIGTNRGIFAPAISYHDGLFYIVTTCIECGGNFYVTARDPAGPWSDPHWLDFDGIDPSFFFDDDGSAWLVNNGPPEGTPRYEGHRAIWIQRFDAKAGTLTGPRKLLVDGGVHPEDNPIWAEGPHIYKAGGAYYLTAAEGGTADRHSQTIYRAARPDGPYTPGPVNPILTQRDLPPDRPDRVEATGHADLVELPDGRWWGAFLATRPFAGQSTLMGRETFLLPVRWADGWPRFLDPGEAIPPLVERPALPADPPIDRSAWDDAFDAATLSPEWIWLRGADRGGWSKLDGGALVLQARPDPAGSLGQPAFVGRRLRHHDASFETRLRFTPERDGDFAGLLAYMDEAHFLAFGVERIAGQRRIVARRRIAEREDARGEIVASRPLGSGDVALRLTITGGNAALAWRTGDAWQTLAPAIDVEPLASVHAGLFTGLVVGPYALAAAR</sequence>
<evidence type="ECO:0000256" key="7">
    <source>
        <dbReference type="SAM" id="MobiDB-lite"/>
    </source>
</evidence>
<evidence type="ECO:0000256" key="3">
    <source>
        <dbReference type="ARBA" id="ARBA00023295"/>
    </source>
</evidence>
<protein>
    <submittedName>
        <fullName evidence="10">Alpha-N-arabinofuranosidase</fullName>
    </submittedName>
</protein>
<dbReference type="InterPro" id="IPR041542">
    <property type="entry name" value="GH43_C2"/>
</dbReference>
<dbReference type="Pfam" id="PF17851">
    <property type="entry name" value="GH43_C2"/>
    <property type="match status" value="1"/>
</dbReference>
<keyword evidence="3 6" id="KW-0326">Glycosidase</keyword>